<comment type="cofactor">
    <cofactor evidence="1">
        <name>pyridoxal 5'-phosphate</name>
        <dbReference type="ChEBI" id="CHEBI:597326"/>
    </cofactor>
</comment>
<dbReference type="OrthoDB" id="5419315at2759"/>
<sequence>MSPHATAQDCDSAAASSDLSKSHVLHRSLHNLPRKVVAADGLYLTLANGQRILDATSGPAVSCIGHNNARVKAAMAKQLSEVDYVQSWFFSTQAGEDLADELIRGTQGRMARCFVISSGSEAMEAAIKLCRQYFLELPTPQPKRVKFIARRESWHGATMGALAMSGHVARRALFEPMLSRDMCRVSFCHAYRAKAEGESDEDYVRRLAQELDDEFQRQGPETVCAFVAEPVVGASLGCVPAVPGYFQAMRAVCDKYGALLVLDEVMCGMGRTGTLHAWEQEGVVPDIQTLGKGLGAGYMPIAALLINAKVADTLKRGSGAFSHGQTYQGHPLACAAALEVQRVIREEGLVANSAKMGKLLGERLKSRLGGHAHVGDIRGRGLFWGIEFVKDKATKEPFDPKLGVSMGINEKGLTEPYSICLYPGSGTVDGRRGDHVLLSPPFTVTEADVETIVERTARVVEDFFSELRQ</sequence>
<dbReference type="Proteomes" id="UP000053259">
    <property type="component" value="Unassembled WGS sequence"/>
</dbReference>
<keyword evidence="6" id="KW-1185">Reference proteome</keyword>
<evidence type="ECO:0008006" key="7">
    <source>
        <dbReference type="Google" id="ProtNLM"/>
    </source>
</evidence>
<dbReference type="Gene3D" id="3.90.1150.10">
    <property type="entry name" value="Aspartate Aminotransferase, domain 1"/>
    <property type="match status" value="1"/>
</dbReference>
<dbReference type="NCBIfam" id="NF005685">
    <property type="entry name" value="PRK07483.1"/>
    <property type="match status" value="1"/>
</dbReference>
<dbReference type="InParanoid" id="A0A0D2AEJ8"/>
<protein>
    <recommendedName>
        <fullName evidence="7">Aminotransferase</fullName>
    </recommendedName>
</protein>
<accession>A0A0D2AEJ8</accession>
<comment type="similarity">
    <text evidence="2 4">Belongs to the class-III pyridoxal-phosphate-dependent aminotransferase family.</text>
</comment>
<evidence type="ECO:0000256" key="1">
    <source>
        <dbReference type="ARBA" id="ARBA00001933"/>
    </source>
</evidence>
<evidence type="ECO:0000256" key="2">
    <source>
        <dbReference type="ARBA" id="ARBA00008954"/>
    </source>
</evidence>
<evidence type="ECO:0000256" key="3">
    <source>
        <dbReference type="ARBA" id="ARBA00022898"/>
    </source>
</evidence>
<organism evidence="5 6">
    <name type="scientific">Verruconis gallopava</name>
    <dbReference type="NCBI Taxonomy" id="253628"/>
    <lineage>
        <taxon>Eukaryota</taxon>
        <taxon>Fungi</taxon>
        <taxon>Dikarya</taxon>
        <taxon>Ascomycota</taxon>
        <taxon>Pezizomycotina</taxon>
        <taxon>Dothideomycetes</taxon>
        <taxon>Pleosporomycetidae</taxon>
        <taxon>Venturiales</taxon>
        <taxon>Sympoventuriaceae</taxon>
        <taxon>Verruconis</taxon>
    </lineage>
</organism>
<dbReference type="GO" id="GO:0005829">
    <property type="term" value="C:cytosol"/>
    <property type="evidence" value="ECO:0007669"/>
    <property type="project" value="TreeGrafter"/>
</dbReference>
<dbReference type="SUPFAM" id="SSF53383">
    <property type="entry name" value="PLP-dependent transferases"/>
    <property type="match status" value="1"/>
</dbReference>
<dbReference type="GeneID" id="27312029"/>
<proteinExistence type="inferred from homology"/>
<name>A0A0D2AEJ8_9PEZI</name>
<dbReference type="InterPro" id="IPR015421">
    <property type="entry name" value="PyrdxlP-dep_Trfase_major"/>
</dbReference>
<evidence type="ECO:0000313" key="5">
    <source>
        <dbReference type="EMBL" id="KIW04880.1"/>
    </source>
</evidence>
<dbReference type="InterPro" id="IPR015424">
    <property type="entry name" value="PyrdxlP-dep_Trfase"/>
</dbReference>
<dbReference type="GO" id="GO:0030170">
    <property type="term" value="F:pyridoxal phosphate binding"/>
    <property type="evidence" value="ECO:0007669"/>
    <property type="project" value="InterPro"/>
</dbReference>
<dbReference type="InterPro" id="IPR005814">
    <property type="entry name" value="Aminotrans_3"/>
</dbReference>
<evidence type="ECO:0000256" key="4">
    <source>
        <dbReference type="RuleBase" id="RU003560"/>
    </source>
</evidence>
<dbReference type="Gene3D" id="3.40.640.10">
    <property type="entry name" value="Type I PLP-dependent aspartate aminotransferase-like (Major domain)"/>
    <property type="match status" value="1"/>
</dbReference>
<dbReference type="PANTHER" id="PTHR43094">
    <property type="entry name" value="AMINOTRANSFERASE"/>
    <property type="match status" value="1"/>
</dbReference>
<dbReference type="EMBL" id="KN847539">
    <property type="protein sequence ID" value="KIW04880.1"/>
    <property type="molecule type" value="Genomic_DNA"/>
</dbReference>
<gene>
    <name evidence="5" type="ORF">PV09_04056</name>
</gene>
<dbReference type="PANTHER" id="PTHR43094:SF1">
    <property type="entry name" value="AMINOTRANSFERASE CLASS-III"/>
    <property type="match status" value="1"/>
</dbReference>
<dbReference type="FunFam" id="3.40.640.10:FF:000004">
    <property type="entry name" value="Acetylornithine aminotransferase"/>
    <property type="match status" value="1"/>
</dbReference>
<evidence type="ECO:0000313" key="6">
    <source>
        <dbReference type="Proteomes" id="UP000053259"/>
    </source>
</evidence>
<dbReference type="GO" id="GO:0008483">
    <property type="term" value="F:transaminase activity"/>
    <property type="evidence" value="ECO:0007669"/>
    <property type="project" value="InterPro"/>
</dbReference>
<dbReference type="RefSeq" id="XP_016214749.1">
    <property type="nucleotide sequence ID" value="XM_016357345.1"/>
</dbReference>
<keyword evidence="3 4" id="KW-0663">Pyridoxal phosphate</keyword>
<dbReference type="AlphaFoldDB" id="A0A0D2AEJ8"/>
<dbReference type="CDD" id="cd00610">
    <property type="entry name" value="OAT_like"/>
    <property type="match status" value="1"/>
</dbReference>
<dbReference type="InterPro" id="IPR015422">
    <property type="entry name" value="PyrdxlP-dep_Trfase_small"/>
</dbReference>
<reference evidence="5 6" key="1">
    <citation type="submission" date="2015-01" db="EMBL/GenBank/DDBJ databases">
        <title>The Genome Sequence of Ochroconis gallopava CBS43764.</title>
        <authorList>
            <consortium name="The Broad Institute Genomics Platform"/>
            <person name="Cuomo C."/>
            <person name="de Hoog S."/>
            <person name="Gorbushina A."/>
            <person name="Stielow B."/>
            <person name="Teixiera M."/>
            <person name="Abouelleil A."/>
            <person name="Chapman S.B."/>
            <person name="Priest M."/>
            <person name="Young S.K."/>
            <person name="Wortman J."/>
            <person name="Nusbaum C."/>
            <person name="Birren B."/>
        </authorList>
    </citation>
    <scope>NUCLEOTIDE SEQUENCE [LARGE SCALE GENOMIC DNA]</scope>
    <source>
        <strain evidence="5 6">CBS 43764</strain>
    </source>
</reference>
<dbReference type="VEuPathDB" id="FungiDB:PV09_04056"/>
<dbReference type="STRING" id="253628.A0A0D2AEJ8"/>
<dbReference type="Pfam" id="PF00202">
    <property type="entry name" value="Aminotran_3"/>
    <property type="match status" value="1"/>
</dbReference>